<proteinExistence type="predicted"/>
<dbReference type="Proteomes" id="UP000242502">
    <property type="component" value="Unassembled WGS sequence"/>
</dbReference>
<protein>
    <submittedName>
        <fullName evidence="1">Uncharacterized protein</fullName>
    </submittedName>
</protein>
<comment type="caution">
    <text evidence="1">The sequence shown here is derived from an EMBL/GenBank/DDBJ whole genome shotgun (WGS) entry which is preliminary data.</text>
</comment>
<evidence type="ECO:0000313" key="2">
    <source>
        <dbReference type="Proteomes" id="UP000242502"/>
    </source>
</evidence>
<sequence>MADIIDLEDQGSITFEEAIEQLDAEFNVNEKDSCLQVAHIIKKLGKNKQWFVDFLKRKLI</sequence>
<dbReference type="AlphaFoldDB" id="A0A1D2QNU3"/>
<evidence type="ECO:0000313" key="1">
    <source>
        <dbReference type="EMBL" id="ODS23224.1"/>
    </source>
</evidence>
<dbReference type="STRING" id="62101.AB835_10015"/>
<reference evidence="1 2" key="1">
    <citation type="journal article" date="2016" name="Appl. Environ. Microbiol.">
        <title>Lack of Overt Genome Reduction in the Bryostatin-Producing Bryozoan Symbiont "Candidatus Endobugula sertula".</title>
        <authorList>
            <person name="Miller I.J."/>
            <person name="Vanee N."/>
            <person name="Fong S.S."/>
            <person name="Lim-Fong G.E."/>
            <person name="Kwan J.C."/>
        </authorList>
    </citation>
    <scope>NUCLEOTIDE SEQUENCE [LARGE SCALE GENOMIC DNA]</scope>
    <source>
        <strain evidence="1">AB1-4</strain>
    </source>
</reference>
<accession>A0A1D2QNU3</accession>
<organism evidence="1 2">
    <name type="scientific">Candidatus Endobugula sertula</name>
    <name type="common">Bugula neritina bacterial symbiont</name>
    <dbReference type="NCBI Taxonomy" id="62101"/>
    <lineage>
        <taxon>Bacteria</taxon>
        <taxon>Pseudomonadati</taxon>
        <taxon>Pseudomonadota</taxon>
        <taxon>Gammaproteobacteria</taxon>
        <taxon>Cellvibrionales</taxon>
        <taxon>Cellvibrionaceae</taxon>
        <taxon>Candidatus Endobugula</taxon>
    </lineage>
</organism>
<name>A0A1D2QNU3_9GAMM</name>
<dbReference type="EMBL" id="MDLC01000035">
    <property type="protein sequence ID" value="ODS23224.1"/>
    <property type="molecule type" value="Genomic_DNA"/>
</dbReference>
<gene>
    <name evidence="1" type="ORF">AB835_10015</name>
</gene>